<name>A0ABS5F268_9PROT</name>
<gene>
    <name evidence="1" type="ORF">GXW71_19935</name>
</gene>
<dbReference type="Proteomes" id="UP001196870">
    <property type="component" value="Unassembled WGS sequence"/>
</dbReference>
<keyword evidence="2" id="KW-1185">Reference proteome</keyword>
<dbReference type="PANTHER" id="PTHR30441:SF4">
    <property type="entry name" value="PROTEIN ASMA"/>
    <property type="match status" value="1"/>
</dbReference>
<reference evidence="2" key="1">
    <citation type="journal article" date="2021" name="Syst. Appl. Microbiol.">
        <title>Roseomonas hellenica sp. nov., isolated from roots of wild-growing Alkanna tinctoria.</title>
        <authorList>
            <person name="Rat A."/>
            <person name="Naranjo H.D."/>
            <person name="Lebbe L."/>
            <person name="Cnockaert M."/>
            <person name="Krigas N."/>
            <person name="Grigoriadou K."/>
            <person name="Maloupa E."/>
            <person name="Willems A."/>
        </authorList>
    </citation>
    <scope>NUCLEOTIDE SEQUENCE [LARGE SCALE GENOMIC DNA]</scope>
    <source>
        <strain evidence="2">LMG 31523</strain>
    </source>
</reference>
<organism evidence="1 2">
    <name type="scientific">Plastoroseomonas hellenica</name>
    <dbReference type="NCBI Taxonomy" id="2687306"/>
    <lineage>
        <taxon>Bacteria</taxon>
        <taxon>Pseudomonadati</taxon>
        <taxon>Pseudomonadota</taxon>
        <taxon>Alphaproteobacteria</taxon>
        <taxon>Acetobacterales</taxon>
        <taxon>Acetobacteraceae</taxon>
        <taxon>Plastoroseomonas</taxon>
    </lineage>
</organism>
<evidence type="ECO:0008006" key="3">
    <source>
        <dbReference type="Google" id="ProtNLM"/>
    </source>
</evidence>
<evidence type="ECO:0000313" key="1">
    <source>
        <dbReference type="EMBL" id="MBR0666640.1"/>
    </source>
</evidence>
<dbReference type="EMBL" id="JAAGBB010000025">
    <property type="protein sequence ID" value="MBR0666640.1"/>
    <property type="molecule type" value="Genomic_DNA"/>
</dbReference>
<comment type="caution">
    <text evidence="1">The sequence shown here is derived from an EMBL/GenBank/DDBJ whole genome shotgun (WGS) entry which is preliminary data.</text>
</comment>
<sequence>MSLRRWLLALPLLLILITVAGLLAVLHFVDLAPLAARYATGALAREVQLGALRLGWNNGILLEIEDLRLASPDWGSQPEMLRIARLHAEIAPWSLIAGPLELRRLEIDQPDILLERGPGRQGNWHFSEAPAVPPDAAAIIAQRARLPALLDATLRDARVRYRTSGGALLRIAARTLAIAAADEEGPLTLTYAGSYNDAALTATIEAESITALRGPAPLPMRIAADMAGAHLTFDGAATAPLDMDGARGRVTLETADFGAFLAALDAEGLPGGITLHVAGEIARQGERWDLQPAVGNIAGSRVVGSVRLDEGRAGAPDEITLDLEGDRLDLGPLLGRGGGGGDWQALPLTVARRRGTHLQGRIAADELVLGAVSLRDMVLRGRFASGAIEIAELGFGQAGGRIQMLAALRAVDDVVGRLTLRLDATGLDAAQLARSAALQSARLSGQATAGITLDIAGETLGAALRNGRGQAVVTMIEGRIARSALEAASTNILALFRDQDGTARIRCLVAAADLRDGRTTIAPLRLRTTEATISGGGSIDLGRARMDLLIGSESASTGFFALDIPVRISGPFRNLDIGPSRSTPPRRFSLSEGFPAEQRALAERSGCLR</sequence>
<evidence type="ECO:0000313" key="2">
    <source>
        <dbReference type="Proteomes" id="UP001196870"/>
    </source>
</evidence>
<accession>A0ABS5F268</accession>
<dbReference type="RefSeq" id="WP_211854363.1">
    <property type="nucleotide sequence ID" value="NZ_JAAGBB010000025.1"/>
</dbReference>
<protein>
    <recommendedName>
        <fullName evidence="3">AsmA family protein</fullName>
    </recommendedName>
</protein>
<proteinExistence type="predicted"/>
<dbReference type="PANTHER" id="PTHR30441">
    <property type="entry name" value="DUF748 DOMAIN-CONTAINING PROTEIN"/>
    <property type="match status" value="1"/>
</dbReference>
<dbReference type="InterPro" id="IPR052894">
    <property type="entry name" value="AsmA-related"/>
</dbReference>